<gene>
    <name evidence="2" type="ORF">C0J27_04715</name>
</gene>
<dbReference type="AlphaFoldDB" id="A0A345ZCI9"/>
<dbReference type="OrthoDB" id="9805017at2"/>
<sequence length="973" mass="102187">MNWYIKFLRVHVWLAMLSLTLASCVQAHENLLGTFDCTYGVDGVSTVYAGEASVGQQIRAIAPLSTGTKIMAVVQDVDGLSSWTVRLLSDGTPDPTYTIGGQGHGIAIAQISGTEVVHGMVFDGAENSIVFGSNCNAGGYIKSVMPTGAMNRSFGCNRIAGTVYLSQIDVVNAVAQLSNGNYIFVGCKGDIGMIGMLNCKGVLVTNFGTASGFIPVGTNVTSVCVDADDSIYVAISTVTDEQAHASVAKYNLEGVLVQDFGVDGVACQVLTNIQHGAHIAMVIDAAKNIVIATSGNEEQGSVCLVRLNQDGLVDTNFHDGVSLQIECAGVKTAVVTNLVALQNIMDSSCSHYLVAGHQLHPDYQFVAAVTPEGNLDQEFYAAGLTPGIHAFYVASGQQVVRNLWGISVQDNGQILVAASEESTHALDTPLTIRINGYHKTRAVPQYIGKVIPLPDRVNHDFGINGIGYADTSSLFIDGGDTVIDGQGRILVSGITTSQTMLVARFLPDGTPDYTFGGVGYSQTPIIPGLTGNCYVAVDSLHNVYVASCVAQRFVVARFVAADGLLDSVGFNGAGDGTGVAGLAQTDCIETLITGGYLAVDAADRIVIGGHTCDGRVIVARFTTLGTVDIFGTAGIAQTTVIPTLRSGGNLVTDADNNVYVGASTFTGNLVVGKFDAAGNFDTTSFANSGVAKTLPIMNLADGGSLAFDSLQRIVIGGYTTDKTFVVGRFTITGIVDDTFGHGGIAVSHGLTGLYACKNIAIDGSDAILIAGTLPSVNELTNQMVIARFTSTGGIDTTFTSTGIAIIDTISLSSAATACVAVNKINYPLISGCDGNQLMVTQIYSGDQIMIKSPDALQGAALSMYWYGNNPTIFKNFFNIPFHACAITDVAARSATITAVHNCLDEYAAVYANQLHLNLVASTTPGWDRQFALVQQKLTQDYPDSADNIHTFFTNFNACRIAIRKTLLGCVNQM</sequence>
<keyword evidence="1" id="KW-0732">Signal</keyword>
<dbReference type="EMBL" id="CP025544">
    <property type="protein sequence ID" value="AXK61006.1"/>
    <property type="molecule type" value="Genomic_DNA"/>
</dbReference>
<name>A0A345ZCI9_9BACT</name>
<evidence type="ECO:0000256" key="1">
    <source>
        <dbReference type="SAM" id="SignalP"/>
    </source>
</evidence>
<organism evidence="2 3">
    <name type="scientific">Candidatus Chromulinivorax destructor</name>
    <dbReference type="NCBI Taxonomy" id="2066483"/>
    <lineage>
        <taxon>Bacteria</taxon>
        <taxon>Candidatus Babelota</taxon>
        <taxon>Candidatus Babeliae</taxon>
        <taxon>Candidatus Babeliales</taxon>
        <taxon>Candidatus Chromulinivoraceae</taxon>
        <taxon>Candidatus Chromulinivorax</taxon>
    </lineage>
</organism>
<protein>
    <submittedName>
        <fullName evidence="2">Uncharacterized protein</fullName>
    </submittedName>
</protein>
<evidence type="ECO:0000313" key="2">
    <source>
        <dbReference type="EMBL" id="AXK61006.1"/>
    </source>
</evidence>
<dbReference type="SUPFAM" id="SSF63829">
    <property type="entry name" value="Calcium-dependent phosphotriesterase"/>
    <property type="match status" value="1"/>
</dbReference>
<dbReference type="RefSeq" id="WP_115586021.1">
    <property type="nucleotide sequence ID" value="NZ_CP025544.1"/>
</dbReference>
<evidence type="ECO:0000313" key="3">
    <source>
        <dbReference type="Proteomes" id="UP000254834"/>
    </source>
</evidence>
<dbReference type="PROSITE" id="PS51257">
    <property type="entry name" value="PROKAR_LIPOPROTEIN"/>
    <property type="match status" value="1"/>
</dbReference>
<proteinExistence type="predicted"/>
<dbReference type="Proteomes" id="UP000254834">
    <property type="component" value="Chromosome"/>
</dbReference>
<accession>A0A345ZCI9</accession>
<reference evidence="2 3" key="1">
    <citation type="submission" date="2017-12" db="EMBL/GenBank/DDBJ databases">
        <title>Chromulinavorax destructans is a abundant pathogen of dominant heterotrophic picoflagllates.</title>
        <authorList>
            <person name="Deeg C.M."/>
            <person name="Zimmer M."/>
            <person name="Suttle C.A."/>
        </authorList>
    </citation>
    <scope>NUCLEOTIDE SEQUENCE [LARGE SCALE GENOMIC DNA]</scope>
    <source>
        <strain evidence="2 3">SeV1</strain>
    </source>
</reference>
<feature type="signal peptide" evidence="1">
    <location>
        <begin position="1"/>
        <end position="27"/>
    </location>
</feature>
<dbReference type="NCBIfam" id="TIGR02608">
    <property type="entry name" value="delta_60_rpt"/>
    <property type="match status" value="4"/>
</dbReference>
<feature type="chain" id="PRO_5016651161" evidence="1">
    <location>
        <begin position="28"/>
        <end position="973"/>
    </location>
</feature>
<keyword evidence="3" id="KW-1185">Reference proteome</keyword>
<dbReference type="Pfam" id="PF17164">
    <property type="entry name" value="DUF5122"/>
    <property type="match status" value="1"/>
</dbReference>
<dbReference type="InterPro" id="IPR013431">
    <property type="entry name" value="Delta_60_rpt"/>
</dbReference>
<dbReference type="KEGG" id="cdes:C0J27_04715"/>
<dbReference type="Gene3D" id="2.80.10.50">
    <property type="match status" value="3"/>
</dbReference>